<proteinExistence type="predicted"/>
<dbReference type="InterPro" id="IPR011051">
    <property type="entry name" value="RmlC_Cupin_sf"/>
</dbReference>
<evidence type="ECO:0000313" key="3">
    <source>
        <dbReference type="Proteomes" id="UP001626536"/>
    </source>
</evidence>
<dbReference type="SUPFAM" id="SSF51182">
    <property type="entry name" value="RmlC-like cupins"/>
    <property type="match status" value="1"/>
</dbReference>
<evidence type="ECO:0008006" key="4">
    <source>
        <dbReference type="Google" id="ProtNLM"/>
    </source>
</evidence>
<evidence type="ECO:0000313" key="2">
    <source>
        <dbReference type="EMBL" id="WOJ91151.1"/>
    </source>
</evidence>
<dbReference type="Gene3D" id="2.60.120.10">
    <property type="entry name" value="Jelly Rolls"/>
    <property type="match status" value="2"/>
</dbReference>
<sequence>MRSLLAASFVAFTMMLSFSAHAEEAASPAIMAVEKTPFHVPVFRNDLVRMLSVYIPAGRTSPYHTHSIDQASVFVRPAKTRAQVLGEPPVDRDIIPGTVAFADYAKKPLTHQVSNIDSEPFWLVGAEIMYPEPGRFTPSSRAEVPDYKLVLDNDRIRAWRIVLEPGQSAAAITQKAPGVRIVVDGGELIQSEAGRPDQNMILKVGDFFWQDAGATRAVRNSGASRIEFVEFELK</sequence>
<gene>
    <name evidence="2" type="ORF">RZS28_07710</name>
</gene>
<keyword evidence="1" id="KW-0732">Signal</keyword>
<dbReference type="EMBL" id="CP136862">
    <property type="protein sequence ID" value="WOJ91151.1"/>
    <property type="molecule type" value="Genomic_DNA"/>
</dbReference>
<accession>A0ABZ0HW65</accession>
<reference evidence="2 3" key="1">
    <citation type="submission" date="2023-10" db="EMBL/GenBank/DDBJ databases">
        <title>Novel methanotroph of the genus Methylocapsa from a subarctic wetland.</title>
        <authorList>
            <person name="Belova S.E."/>
            <person name="Oshkin I.Y."/>
            <person name="Miroshnikov K."/>
            <person name="Dedysh S.N."/>
        </authorList>
    </citation>
    <scope>NUCLEOTIDE SEQUENCE [LARGE SCALE GENOMIC DNA]</scope>
    <source>
        <strain evidence="2 3">RX1</strain>
    </source>
</reference>
<dbReference type="InterPro" id="IPR014710">
    <property type="entry name" value="RmlC-like_jellyroll"/>
</dbReference>
<feature type="chain" id="PRO_5045937944" description="Cupin 2 conserved barrel domain-containing protein" evidence="1">
    <location>
        <begin position="23"/>
        <end position="234"/>
    </location>
</feature>
<protein>
    <recommendedName>
        <fullName evidence="4">Cupin 2 conserved barrel domain-containing protein</fullName>
    </recommendedName>
</protein>
<dbReference type="Proteomes" id="UP001626536">
    <property type="component" value="Chromosome"/>
</dbReference>
<dbReference type="RefSeq" id="WP_407340740.1">
    <property type="nucleotide sequence ID" value="NZ_CP136862.1"/>
</dbReference>
<evidence type="ECO:0000256" key="1">
    <source>
        <dbReference type="SAM" id="SignalP"/>
    </source>
</evidence>
<organism evidence="2 3">
    <name type="scientific">Methylocapsa polymorpha</name>
    <dbReference type="NCBI Taxonomy" id="3080828"/>
    <lineage>
        <taxon>Bacteria</taxon>
        <taxon>Pseudomonadati</taxon>
        <taxon>Pseudomonadota</taxon>
        <taxon>Alphaproteobacteria</taxon>
        <taxon>Hyphomicrobiales</taxon>
        <taxon>Beijerinckiaceae</taxon>
        <taxon>Methylocapsa</taxon>
    </lineage>
</organism>
<name>A0ABZ0HW65_9HYPH</name>
<feature type="signal peptide" evidence="1">
    <location>
        <begin position="1"/>
        <end position="22"/>
    </location>
</feature>
<keyword evidence="3" id="KW-1185">Reference proteome</keyword>